<organism evidence="2">
    <name type="scientific">Candidatus Aschnera chinzeii</name>
    <dbReference type="NCBI Taxonomy" id="1485666"/>
    <lineage>
        <taxon>Bacteria</taxon>
        <taxon>Pseudomonadati</taxon>
        <taxon>Pseudomonadota</taxon>
        <taxon>Gammaproteobacteria</taxon>
        <taxon>Enterobacterales</taxon>
        <taxon>Enterobacteriaceae</taxon>
        <taxon>Candidatus Aschnera</taxon>
    </lineage>
</organism>
<keyword evidence="1" id="KW-0472">Membrane</keyword>
<keyword evidence="1" id="KW-1133">Transmembrane helix</keyword>
<dbReference type="AlphaFoldDB" id="A0AAT9G5B8"/>
<keyword evidence="1" id="KW-0812">Transmembrane</keyword>
<dbReference type="EMBL" id="AP028961">
    <property type="protein sequence ID" value="BET44909.1"/>
    <property type="molecule type" value="Genomic_DNA"/>
</dbReference>
<accession>A0AAT9G5B8</accession>
<reference evidence="2" key="2">
    <citation type="submission" date="2023-10" db="EMBL/GenBank/DDBJ databases">
        <authorList>
            <person name="Koga R."/>
            <person name="Fukatsu T."/>
        </authorList>
    </citation>
    <scope>NUCLEOTIDE SEQUENCE</scope>
    <source>
        <strain evidence="2">Kw-01</strain>
    </source>
</reference>
<feature type="transmembrane region" description="Helical" evidence="1">
    <location>
        <begin position="47"/>
        <end position="70"/>
    </location>
</feature>
<gene>
    <name evidence="2" type="ORF">ACHINZ_5840</name>
</gene>
<reference evidence="2" key="1">
    <citation type="journal article" date="2023" name="Front. Microbiol.">
        <title>Genome analysis of Candidatus Aschnera chinzeii, the bacterial endosymbiont of the blood-sucking bat fly Penicillidia jenynsii (Insecta: Diptera: Nycteribiidae).</title>
        <authorList>
            <person name="Koga R."/>
            <person name="Moriyama M."/>
            <person name="Nozaki T."/>
            <person name="Fukatsu T."/>
        </authorList>
    </citation>
    <scope>NUCLEOTIDE SEQUENCE</scope>
    <source>
        <strain evidence="2">Kw-01</strain>
    </source>
</reference>
<evidence type="ECO:0000256" key="1">
    <source>
        <dbReference type="SAM" id="Phobius"/>
    </source>
</evidence>
<evidence type="ECO:0000313" key="2">
    <source>
        <dbReference type="EMBL" id="BET44909.1"/>
    </source>
</evidence>
<protein>
    <submittedName>
        <fullName evidence="2">Uncharacterized protein</fullName>
    </submittedName>
</protein>
<name>A0AAT9G5B8_9ENTR</name>
<sequence>MLIISDIYSIYNTRLIILYTKIIFYLYINVILIIYFIIKKYFIINKFYALIIVIDGISKVIIAFFMIPIVTNSNINF</sequence>
<proteinExistence type="predicted"/>
<feature type="transmembrane region" description="Helical" evidence="1">
    <location>
        <begin position="16"/>
        <end position="38"/>
    </location>
</feature>